<reference evidence="10 11" key="1">
    <citation type="journal article" date="2018" name="Int. J. Syst. Evol. Microbiol.">
        <title>Mesosutterella multiformis gen. nov., sp. nov., a member of the family Sutterellaceae and Sutterella megalosphaeroides sp. nov., isolated from human faeces.</title>
        <authorList>
            <person name="Sakamoto M."/>
            <person name="Ikeyama N."/>
            <person name="Kunihiro T."/>
            <person name="Iino T."/>
            <person name="Yuki M."/>
            <person name="Ohkuma M."/>
        </authorList>
    </citation>
    <scope>NUCLEOTIDE SEQUENCE [LARGE SCALE GENOMIC DNA]</scope>
    <source>
        <strain evidence="10 11">6FBBBH3</strain>
    </source>
</reference>
<feature type="transmembrane region" description="Helical" evidence="8">
    <location>
        <begin position="221"/>
        <end position="244"/>
    </location>
</feature>
<sequence length="371" mass="40778">MLHVLRLKLLRLRALVRKELVTLLLDPAMLRILFVPVIAQSVLFGYGATFNLEQVPYVLYDASRSEASFEVARKIQSNGIFEPIATPRSIEDVRRTIDHGDALIGIVIPDDFAARQADGTGGTIYVAVDARNTTTANVATGYVAAIVEKLNAEKGAAGAVRLVERYRYNENAITRYNIMPGLILALSMLQVMLLAGVAVSREREEGSFDMMLMTPMTPVEIFVGKAIPPLVIGVAQGFLIFAVARYWFEIPFAGSIGLLFFVVSLFSLSIVGLALAISAASRTYQQSVILVFFFVLPALILSGLMTPVGAMPEFMQAATVFNPARYGIQMVRMIYFEGAGFDAIRPFLWPLLLLTGLTIPAATWFFRHKVT</sequence>
<evidence type="ECO:0000256" key="8">
    <source>
        <dbReference type="SAM" id="Phobius"/>
    </source>
</evidence>
<dbReference type="GO" id="GO:0140359">
    <property type="term" value="F:ABC-type transporter activity"/>
    <property type="evidence" value="ECO:0007669"/>
    <property type="project" value="InterPro"/>
</dbReference>
<keyword evidence="4" id="KW-1003">Cell membrane</keyword>
<evidence type="ECO:0000256" key="3">
    <source>
        <dbReference type="ARBA" id="ARBA00022448"/>
    </source>
</evidence>
<dbReference type="GO" id="GO:0005886">
    <property type="term" value="C:plasma membrane"/>
    <property type="evidence" value="ECO:0007669"/>
    <property type="project" value="UniProtKB-SubCell"/>
</dbReference>
<dbReference type="RefSeq" id="WP_120176870.1">
    <property type="nucleotide sequence ID" value="NZ_AP018786.1"/>
</dbReference>
<comment type="similarity">
    <text evidence="2">Belongs to the ABC-2 integral membrane protein family.</text>
</comment>
<gene>
    <name evidence="10" type="ORF">SUTMEG_11330</name>
</gene>
<evidence type="ECO:0000313" key="10">
    <source>
        <dbReference type="EMBL" id="BBF23242.1"/>
    </source>
</evidence>
<keyword evidence="7 8" id="KW-0472">Membrane</keyword>
<evidence type="ECO:0000313" key="11">
    <source>
        <dbReference type="Proteomes" id="UP000271003"/>
    </source>
</evidence>
<evidence type="ECO:0000256" key="4">
    <source>
        <dbReference type="ARBA" id="ARBA00022475"/>
    </source>
</evidence>
<evidence type="ECO:0000259" key="9">
    <source>
        <dbReference type="PROSITE" id="PS51012"/>
    </source>
</evidence>
<evidence type="ECO:0000256" key="6">
    <source>
        <dbReference type="ARBA" id="ARBA00022989"/>
    </source>
</evidence>
<evidence type="ECO:0000256" key="7">
    <source>
        <dbReference type="ARBA" id="ARBA00023136"/>
    </source>
</evidence>
<dbReference type="Proteomes" id="UP000271003">
    <property type="component" value="Chromosome"/>
</dbReference>
<accession>A0A2Z6IA44</accession>
<organism evidence="10 11">
    <name type="scientific">Sutterella megalosphaeroides</name>
    <dbReference type="NCBI Taxonomy" id="2494234"/>
    <lineage>
        <taxon>Bacteria</taxon>
        <taxon>Pseudomonadati</taxon>
        <taxon>Pseudomonadota</taxon>
        <taxon>Betaproteobacteria</taxon>
        <taxon>Burkholderiales</taxon>
        <taxon>Sutterellaceae</taxon>
        <taxon>Sutterella</taxon>
    </lineage>
</organism>
<dbReference type="AlphaFoldDB" id="A0A2Z6IA44"/>
<keyword evidence="5 8" id="KW-0812">Transmembrane</keyword>
<keyword evidence="11" id="KW-1185">Reference proteome</keyword>
<keyword evidence="6 8" id="KW-1133">Transmembrane helix</keyword>
<dbReference type="PANTHER" id="PTHR30294:SF44">
    <property type="entry name" value="MULTIDRUG ABC TRANSPORTER PERMEASE YBHR-RELATED"/>
    <property type="match status" value="1"/>
</dbReference>
<dbReference type="Gene3D" id="3.40.1710.10">
    <property type="entry name" value="abc type-2 transporter like domain"/>
    <property type="match status" value="1"/>
</dbReference>
<feature type="transmembrane region" description="Helical" evidence="8">
    <location>
        <begin position="250"/>
        <end position="276"/>
    </location>
</feature>
<comment type="subcellular location">
    <subcellularLocation>
        <location evidence="1">Cell membrane</location>
        <topology evidence="1">Multi-pass membrane protein</topology>
    </subcellularLocation>
</comment>
<dbReference type="EMBL" id="AP018786">
    <property type="protein sequence ID" value="BBF23242.1"/>
    <property type="molecule type" value="Genomic_DNA"/>
</dbReference>
<dbReference type="PANTHER" id="PTHR30294">
    <property type="entry name" value="MEMBRANE COMPONENT OF ABC TRANSPORTER YHHJ-RELATED"/>
    <property type="match status" value="1"/>
</dbReference>
<proteinExistence type="inferred from homology"/>
<name>A0A2Z6IA44_9BURK</name>
<keyword evidence="3" id="KW-0813">Transport</keyword>
<evidence type="ECO:0000256" key="1">
    <source>
        <dbReference type="ARBA" id="ARBA00004651"/>
    </source>
</evidence>
<feature type="transmembrane region" description="Helical" evidence="8">
    <location>
        <begin position="288"/>
        <end position="305"/>
    </location>
</feature>
<dbReference type="InterPro" id="IPR051449">
    <property type="entry name" value="ABC-2_transporter_component"/>
</dbReference>
<dbReference type="KEGG" id="sutt:SUTMEG_11330"/>
<dbReference type="OrthoDB" id="9808686at2"/>
<dbReference type="InterPro" id="IPR013525">
    <property type="entry name" value="ABC2_TM"/>
</dbReference>
<feature type="transmembrane region" description="Helical" evidence="8">
    <location>
        <begin position="178"/>
        <end position="200"/>
    </location>
</feature>
<protein>
    <submittedName>
        <fullName evidence="10">Transport permease protein</fullName>
    </submittedName>
</protein>
<dbReference type="PROSITE" id="PS51012">
    <property type="entry name" value="ABC_TM2"/>
    <property type="match status" value="1"/>
</dbReference>
<dbReference type="Pfam" id="PF12698">
    <property type="entry name" value="ABC2_membrane_3"/>
    <property type="match status" value="1"/>
</dbReference>
<evidence type="ECO:0000256" key="2">
    <source>
        <dbReference type="ARBA" id="ARBA00007783"/>
    </source>
</evidence>
<dbReference type="InterPro" id="IPR047817">
    <property type="entry name" value="ABC2_TM_bact-type"/>
</dbReference>
<feature type="transmembrane region" description="Helical" evidence="8">
    <location>
        <begin position="347"/>
        <end position="366"/>
    </location>
</feature>
<feature type="domain" description="ABC transmembrane type-2" evidence="9">
    <location>
        <begin position="140"/>
        <end position="369"/>
    </location>
</feature>
<evidence type="ECO:0000256" key="5">
    <source>
        <dbReference type="ARBA" id="ARBA00022692"/>
    </source>
</evidence>